<dbReference type="AlphaFoldDB" id="A0AA37UHB4"/>
<accession>A0AA37UHB4</accession>
<keyword evidence="1" id="KW-1133">Transmembrane helix</keyword>
<keyword evidence="1" id="KW-0812">Transmembrane</keyword>
<evidence type="ECO:0000313" key="2">
    <source>
        <dbReference type="EMBL" id="GMA28864.1"/>
    </source>
</evidence>
<gene>
    <name evidence="2" type="ORF">GCM10025874_21170</name>
</gene>
<proteinExistence type="predicted"/>
<keyword evidence="3" id="KW-1185">Reference proteome</keyword>
<evidence type="ECO:0000256" key="1">
    <source>
        <dbReference type="SAM" id="Phobius"/>
    </source>
</evidence>
<dbReference type="Proteomes" id="UP001157160">
    <property type="component" value="Unassembled WGS sequence"/>
</dbReference>
<dbReference type="EMBL" id="BSUL01000001">
    <property type="protein sequence ID" value="GMA28864.1"/>
    <property type="molecule type" value="Genomic_DNA"/>
</dbReference>
<evidence type="ECO:0000313" key="3">
    <source>
        <dbReference type="Proteomes" id="UP001157160"/>
    </source>
</evidence>
<feature type="transmembrane region" description="Helical" evidence="1">
    <location>
        <begin position="14"/>
        <end position="36"/>
    </location>
</feature>
<sequence>MLFTPIGQEDASFLVHWVTLLIEGAAYVLVAFAAWVQGRMFLQPRRYGLTSRRAGYVGGVKSTLKLYLPIIALLVIGAIYEAVSVIFVIS</sequence>
<reference evidence="2 3" key="1">
    <citation type="journal article" date="2014" name="Int. J. Syst. Evol. Microbiol.">
        <title>Complete genome sequence of Corynebacterium casei LMG S-19264T (=DSM 44701T), isolated from a smear-ripened cheese.</title>
        <authorList>
            <consortium name="US DOE Joint Genome Institute (JGI-PGF)"/>
            <person name="Walter F."/>
            <person name="Albersmeier A."/>
            <person name="Kalinowski J."/>
            <person name="Ruckert C."/>
        </authorList>
    </citation>
    <scope>NUCLEOTIDE SEQUENCE [LARGE SCALE GENOMIC DNA]</scope>
    <source>
        <strain evidence="2 3">NBRC 112289</strain>
    </source>
</reference>
<organism evidence="2 3">
    <name type="scientific">Arenivirga flava</name>
    <dbReference type="NCBI Taxonomy" id="1930060"/>
    <lineage>
        <taxon>Bacteria</taxon>
        <taxon>Bacillati</taxon>
        <taxon>Actinomycetota</taxon>
        <taxon>Actinomycetes</taxon>
        <taxon>Micrococcales</taxon>
        <taxon>Microbacteriaceae</taxon>
        <taxon>Arenivirga</taxon>
    </lineage>
</organism>
<comment type="caution">
    <text evidence="2">The sequence shown here is derived from an EMBL/GenBank/DDBJ whole genome shotgun (WGS) entry which is preliminary data.</text>
</comment>
<protein>
    <submittedName>
        <fullName evidence="2">Uncharacterized protein</fullName>
    </submittedName>
</protein>
<keyword evidence="1" id="KW-0472">Membrane</keyword>
<name>A0AA37UHB4_9MICO</name>
<feature type="transmembrane region" description="Helical" evidence="1">
    <location>
        <begin position="66"/>
        <end position="89"/>
    </location>
</feature>